<protein>
    <submittedName>
        <fullName evidence="1">Uncharacterized protein</fullName>
    </submittedName>
</protein>
<dbReference type="EMBL" id="AP024814">
    <property type="protein sequence ID" value="BCZ17363.1"/>
    <property type="molecule type" value="Genomic_DNA"/>
</dbReference>
<evidence type="ECO:0000313" key="1">
    <source>
        <dbReference type="EMBL" id="BCZ17363.1"/>
    </source>
</evidence>
<gene>
    <name evidence="1" type="ORF">NHP190003_06450</name>
</gene>
<dbReference type="RefSeq" id="WP_260320657.1">
    <property type="nucleotide sequence ID" value="NZ_AP024814.1"/>
</dbReference>
<dbReference type="Proteomes" id="UP000826775">
    <property type="component" value="Chromosome"/>
</dbReference>
<sequence>MSLAERREFYQKAVVAANKNAANKTMEVFEDHMETTHKQNQG</sequence>
<keyword evidence="2" id="KW-1185">Reference proteome</keyword>
<organism evidence="1 2">
    <name type="scientific">Helicobacter gastrocanis</name>
    <dbReference type="NCBI Taxonomy" id="2849641"/>
    <lineage>
        <taxon>Bacteria</taxon>
        <taxon>Pseudomonadati</taxon>
        <taxon>Campylobacterota</taxon>
        <taxon>Epsilonproteobacteria</taxon>
        <taxon>Campylobacterales</taxon>
        <taxon>Helicobacteraceae</taxon>
        <taxon>Helicobacter</taxon>
    </lineage>
</organism>
<reference evidence="1 2" key="1">
    <citation type="submission" date="2021-07" db="EMBL/GenBank/DDBJ databases">
        <title>Novel Helicobacter sp. Isolated from a dog.</title>
        <authorList>
            <person name="Rimbara E."/>
            <person name="Suzuki M."/>
        </authorList>
    </citation>
    <scope>NUCLEOTIDE SEQUENCE [LARGE SCALE GENOMIC DNA]</scope>
    <source>
        <strain evidence="2">NHP19-003</strain>
    </source>
</reference>
<accession>A0ABM7SC48</accession>
<evidence type="ECO:0000313" key="2">
    <source>
        <dbReference type="Proteomes" id="UP000826775"/>
    </source>
</evidence>
<proteinExistence type="predicted"/>
<name>A0ABM7SC48_9HELI</name>